<dbReference type="Proteomes" id="UP000220922">
    <property type="component" value="Unassembled WGS sequence"/>
</dbReference>
<protein>
    <recommendedName>
        <fullName evidence="1">Tn3 transposase DDE domain-containing protein</fullName>
    </recommendedName>
</protein>
<accession>A0A2H3L6W7</accession>
<proteinExistence type="predicted"/>
<dbReference type="EMBL" id="LYXE01000114">
    <property type="protein sequence ID" value="PDV98010.1"/>
    <property type="molecule type" value="Genomic_DNA"/>
</dbReference>
<keyword evidence="3" id="KW-1185">Reference proteome</keyword>
<name>A0A2H3L6W7_9CHLR</name>
<dbReference type="AlphaFoldDB" id="A0A2H3L6W7"/>
<dbReference type="InterPro" id="IPR002513">
    <property type="entry name" value="Tn3_Tnp_DDE_dom"/>
</dbReference>
<reference evidence="2 3" key="1">
    <citation type="submission" date="2016-05" db="EMBL/GenBank/DDBJ databases">
        <authorList>
            <person name="Lavstsen T."/>
            <person name="Jespersen J.S."/>
        </authorList>
    </citation>
    <scope>NUCLEOTIDE SEQUENCE [LARGE SCALE GENOMIC DNA]</scope>
    <source>
        <strain evidence="2 3">B7-9</strain>
    </source>
</reference>
<dbReference type="GO" id="GO:0004803">
    <property type="term" value="F:transposase activity"/>
    <property type="evidence" value="ECO:0007669"/>
    <property type="project" value="InterPro"/>
</dbReference>
<evidence type="ECO:0000313" key="2">
    <source>
        <dbReference type="EMBL" id="PDV98010.1"/>
    </source>
</evidence>
<sequence length="205" mass="23679">MRFWRIDREADDGVLNDLATHRIRPQHIVEHWDDMLRIAGSLTMGSCHIETLMRTLQRGNQSTKIARTFHNFGQVIKTLFLLNYLNDEAYRRRILTQRNCGEGRHRLVRVVFHGHRGELRQRYREGQEDQFMVLGLVVNAIIVWNTLSMEQALDHLRATGHAVLGSDVARLALLTYVLGRSTFALQEPITQNAWHPLNTTTTSQG</sequence>
<comment type="caution">
    <text evidence="2">The sequence shown here is derived from an EMBL/GenBank/DDBJ whole genome shotgun (WGS) entry which is preliminary data.</text>
</comment>
<feature type="domain" description="Tn3 transposase DDE" evidence="1">
    <location>
        <begin position="2"/>
        <end position="175"/>
    </location>
</feature>
<evidence type="ECO:0000259" key="1">
    <source>
        <dbReference type="Pfam" id="PF01526"/>
    </source>
</evidence>
<gene>
    <name evidence="2" type="ORF">A9Q02_16595</name>
</gene>
<dbReference type="Pfam" id="PF01526">
    <property type="entry name" value="DDE_Tnp_Tn3"/>
    <property type="match status" value="1"/>
</dbReference>
<evidence type="ECO:0000313" key="3">
    <source>
        <dbReference type="Proteomes" id="UP000220922"/>
    </source>
</evidence>
<organism evidence="2 3">
    <name type="scientific">Candidatus Chloroploca asiatica</name>
    <dbReference type="NCBI Taxonomy" id="1506545"/>
    <lineage>
        <taxon>Bacteria</taxon>
        <taxon>Bacillati</taxon>
        <taxon>Chloroflexota</taxon>
        <taxon>Chloroflexia</taxon>
        <taxon>Chloroflexales</taxon>
        <taxon>Chloroflexineae</taxon>
        <taxon>Oscillochloridaceae</taxon>
        <taxon>Candidatus Chloroploca</taxon>
    </lineage>
</organism>
<dbReference type="GO" id="GO:0006313">
    <property type="term" value="P:DNA transposition"/>
    <property type="evidence" value="ECO:0007669"/>
    <property type="project" value="InterPro"/>
</dbReference>